<keyword evidence="7 8" id="KW-0472">Membrane</keyword>
<feature type="transmembrane region" description="Helical" evidence="8">
    <location>
        <begin position="237"/>
        <end position="256"/>
    </location>
</feature>
<evidence type="ECO:0000256" key="7">
    <source>
        <dbReference type="ARBA" id="ARBA00023136"/>
    </source>
</evidence>
<comment type="caution">
    <text evidence="9">The sequence shown here is derived from an EMBL/GenBank/DDBJ whole genome shotgun (WGS) entry which is preliminary data.</text>
</comment>
<comment type="subcellular location">
    <subcellularLocation>
        <location evidence="1">Cell membrane</location>
        <topology evidence="1">Multi-pass membrane protein</topology>
    </subcellularLocation>
</comment>
<organism evidence="9 10">
    <name type="scientific">Dehalobacterium formicoaceticum</name>
    <dbReference type="NCBI Taxonomy" id="51515"/>
    <lineage>
        <taxon>Bacteria</taxon>
        <taxon>Bacillati</taxon>
        <taxon>Bacillota</taxon>
        <taxon>Clostridia</taxon>
        <taxon>Eubacteriales</taxon>
        <taxon>Peptococcaceae</taxon>
        <taxon>Dehalobacterium</taxon>
    </lineage>
</organism>
<sequence length="319" mass="35848">MLVVLNQIVILFILIIIGYFCKKIKLISNDMNHDISNLLVNVAVPALIIVSLNSMTFSQDLMVKSLQLLFMSFCQYLFIILISYPLVKMIKVEGKTRDVFQFSLIFGNTTFMGYPVALAALGQQGLFYMAVYDIMFSVFAWTYGVVIMSRPLLKAQDNTSGDFDFTPQPRSIKKIISPPIAAVVIGFIILASPLTLPVIFEQTLEMIGGITTPLAMIFIGSVLGEMELRTLFQDGKAILWSLLRLIFLPLMVYGVLRILNFDGYQLGIPVLYASMPVAAMTSIFAAKYDNDYRMSSKLIFISTFLSIFTLPLVMWVLLR</sequence>
<dbReference type="PANTHER" id="PTHR36838">
    <property type="entry name" value="AUXIN EFFLUX CARRIER FAMILY PROTEIN"/>
    <property type="match status" value="1"/>
</dbReference>
<evidence type="ECO:0000313" key="9">
    <source>
        <dbReference type="EMBL" id="MCR6545497.1"/>
    </source>
</evidence>
<proteinExistence type="inferred from homology"/>
<feature type="transmembrane region" description="Helical" evidence="8">
    <location>
        <begin position="206"/>
        <end position="225"/>
    </location>
</feature>
<dbReference type="Proteomes" id="UP001524944">
    <property type="component" value="Unassembled WGS sequence"/>
</dbReference>
<evidence type="ECO:0000256" key="5">
    <source>
        <dbReference type="ARBA" id="ARBA00022692"/>
    </source>
</evidence>
<keyword evidence="4" id="KW-1003">Cell membrane</keyword>
<evidence type="ECO:0000256" key="4">
    <source>
        <dbReference type="ARBA" id="ARBA00022475"/>
    </source>
</evidence>
<evidence type="ECO:0000256" key="2">
    <source>
        <dbReference type="ARBA" id="ARBA00010145"/>
    </source>
</evidence>
<keyword evidence="5 8" id="KW-0812">Transmembrane</keyword>
<dbReference type="Pfam" id="PF03547">
    <property type="entry name" value="Mem_trans"/>
    <property type="match status" value="1"/>
</dbReference>
<feature type="transmembrane region" description="Helical" evidence="8">
    <location>
        <begin position="6"/>
        <end position="26"/>
    </location>
</feature>
<dbReference type="InterPro" id="IPR004776">
    <property type="entry name" value="Mem_transp_PIN-like"/>
</dbReference>
<feature type="transmembrane region" description="Helical" evidence="8">
    <location>
        <begin position="38"/>
        <end position="56"/>
    </location>
</feature>
<dbReference type="RefSeq" id="WP_198306633.1">
    <property type="nucleotide sequence ID" value="NZ_CP022121.1"/>
</dbReference>
<protein>
    <submittedName>
        <fullName evidence="9">AEC family transporter</fullName>
    </submittedName>
</protein>
<name>A0ABT1Y3P9_9FIRM</name>
<evidence type="ECO:0000256" key="8">
    <source>
        <dbReference type="SAM" id="Phobius"/>
    </source>
</evidence>
<keyword evidence="3" id="KW-0813">Transport</keyword>
<evidence type="ECO:0000256" key="1">
    <source>
        <dbReference type="ARBA" id="ARBA00004651"/>
    </source>
</evidence>
<feature type="transmembrane region" description="Helical" evidence="8">
    <location>
        <begin position="126"/>
        <end position="146"/>
    </location>
</feature>
<evidence type="ECO:0000256" key="6">
    <source>
        <dbReference type="ARBA" id="ARBA00022989"/>
    </source>
</evidence>
<dbReference type="Gene3D" id="1.20.1530.20">
    <property type="match status" value="1"/>
</dbReference>
<evidence type="ECO:0000256" key="3">
    <source>
        <dbReference type="ARBA" id="ARBA00022448"/>
    </source>
</evidence>
<keyword evidence="6 8" id="KW-1133">Transmembrane helix</keyword>
<feature type="transmembrane region" description="Helical" evidence="8">
    <location>
        <begin position="68"/>
        <end position="87"/>
    </location>
</feature>
<feature type="transmembrane region" description="Helical" evidence="8">
    <location>
        <begin position="298"/>
        <end position="318"/>
    </location>
</feature>
<accession>A0ABT1Y3P9</accession>
<evidence type="ECO:0000313" key="10">
    <source>
        <dbReference type="Proteomes" id="UP001524944"/>
    </source>
</evidence>
<feature type="transmembrane region" description="Helical" evidence="8">
    <location>
        <begin position="99"/>
        <end position="120"/>
    </location>
</feature>
<feature type="transmembrane region" description="Helical" evidence="8">
    <location>
        <begin position="268"/>
        <end position="286"/>
    </location>
</feature>
<gene>
    <name evidence="9" type="ORF">NVS47_08195</name>
</gene>
<feature type="transmembrane region" description="Helical" evidence="8">
    <location>
        <begin position="180"/>
        <end position="200"/>
    </location>
</feature>
<dbReference type="PANTHER" id="PTHR36838:SF1">
    <property type="entry name" value="SLR1864 PROTEIN"/>
    <property type="match status" value="1"/>
</dbReference>
<dbReference type="InterPro" id="IPR038770">
    <property type="entry name" value="Na+/solute_symporter_sf"/>
</dbReference>
<reference evidence="9 10" key="1">
    <citation type="submission" date="2022-08" db="EMBL/GenBank/DDBJ databases">
        <title>Proteogenomics of the novel Dehalobacterium formicoaceticum strain EZ94 highlights a key role of methyltransferases during anaerobic dichloromethane degradation.</title>
        <authorList>
            <person name="Wasmund K."/>
        </authorList>
    </citation>
    <scope>NUCLEOTIDE SEQUENCE [LARGE SCALE GENOMIC DNA]</scope>
    <source>
        <strain evidence="9 10">EZ94</strain>
    </source>
</reference>
<comment type="similarity">
    <text evidence="2">Belongs to the auxin efflux carrier (TC 2.A.69) family.</text>
</comment>
<dbReference type="EMBL" id="JANPWE010000003">
    <property type="protein sequence ID" value="MCR6545497.1"/>
    <property type="molecule type" value="Genomic_DNA"/>
</dbReference>
<keyword evidence="10" id="KW-1185">Reference proteome</keyword>